<protein>
    <submittedName>
        <fullName evidence="1">Uncharacterized protein</fullName>
    </submittedName>
</protein>
<dbReference type="AlphaFoldDB" id="A0A5K7YUV2"/>
<name>A0A5K7YUV2_9BACT</name>
<gene>
    <name evidence="1" type="ORF">DSCA_40140</name>
</gene>
<dbReference type="Proteomes" id="UP000427906">
    <property type="component" value="Chromosome"/>
</dbReference>
<dbReference type="EMBL" id="AP021874">
    <property type="protein sequence ID" value="BBO70084.1"/>
    <property type="molecule type" value="Genomic_DNA"/>
</dbReference>
<organism evidence="1 2">
    <name type="scientific">Desulfosarcina alkanivorans</name>
    <dbReference type="NCBI Taxonomy" id="571177"/>
    <lineage>
        <taxon>Bacteria</taxon>
        <taxon>Pseudomonadati</taxon>
        <taxon>Thermodesulfobacteriota</taxon>
        <taxon>Desulfobacteria</taxon>
        <taxon>Desulfobacterales</taxon>
        <taxon>Desulfosarcinaceae</taxon>
        <taxon>Desulfosarcina</taxon>
    </lineage>
</organism>
<dbReference type="KEGG" id="dalk:DSCA_40140"/>
<evidence type="ECO:0000313" key="1">
    <source>
        <dbReference type="EMBL" id="BBO70084.1"/>
    </source>
</evidence>
<keyword evidence="2" id="KW-1185">Reference proteome</keyword>
<evidence type="ECO:0000313" key="2">
    <source>
        <dbReference type="Proteomes" id="UP000427906"/>
    </source>
</evidence>
<sequence>MGPEGFPGAQGMGQRQSFLIGAHGGGSFFGFVPIPVYYGHEVRGLSILSARIINRMGCR</sequence>
<reference evidence="1 2" key="1">
    <citation type="submission" date="2019-11" db="EMBL/GenBank/DDBJ databases">
        <title>Comparative genomics of hydrocarbon-degrading Desulfosarcina strains.</title>
        <authorList>
            <person name="Watanabe M."/>
            <person name="Kojima H."/>
            <person name="Fukui M."/>
        </authorList>
    </citation>
    <scope>NUCLEOTIDE SEQUENCE [LARGE SCALE GENOMIC DNA]</scope>
    <source>
        <strain evidence="1 2">PL12</strain>
    </source>
</reference>
<proteinExistence type="predicted"/>
<accession>A0A5K7YUV2</accession>